<dbReference type="InterPro" id="IPR055768">
    <property type="entry name" value="DUF7344"/>
</dbReference>
<reference evidence="3 4" key="1">
    <citation type="submission" date="2019-04" db="EMBL/GenBank/DDBJ databases">
        <title>Natronomonas sp. F20-122 a newhaloarchaeon isolated from a saline saltern of Isla Bacuta, Huelva, Spain.</title>
        <authorList>
            <person name="Duran-Viseras A."/>
            <person name="Sanchez-Porro C."/>
            <person name="Ventosa A."/>
        </authorList>
    </citation>
    <scope>NUCLEOTIDE SEQUENCE [LARGE SCALE GENOMIC DNA]</scope>
    <source>
        <strain evidence="3 4">F20-122</strain>
    </source>
</reference>
<feature type="transmembrane region" description="Helical" evidence="1">
    <location>
        <begin position="118"/>
        <end position="135"/>
    </location>
</feature>
<protein>
    <recommendedName>
        <fullName evidence="2">DUF7344 domain-containing protein</fullName>
    </recommendedName>
</protein>
<evidence type="ECO:0000259" key="2">
    <source>
        <dbReference type="Pfam" id="PF24035"/>
    </source>
</evidence>
<feature type="transmembrane region" description="Helical" evidence="1">
    <location>
        <begin position="147"/>
        <end position="165"/>
    </location>
</feature>
<keyword evidence="4" id="KW-1185">Reference proteome</keyword>
<evidence type="ECO:0000313" key="3">
    <source>
        <dbReference type="EMBL" id="TKR28414.1"/>
    </source>
</evidence>
<organism evidence="3 4">
    <name type="scientific">Natronomonas salsuginis</name>
    <dbReference type="NCBI Taxonomy" id="2217661"/>
    <lineage>
        <taxon>Archaea</taxon>
        <taxon>Methanobacteriati</taxon>
        <taxon>Methanobacteriota</taxon>
        <taxon>Stenosarchaea group</taxon>
        <taxon>Halobacteria</taxon>
        <taxon>Halobacteriales</taxon>
        <taxon>Natronomonadaceae</taxon>
        <taxon>Natronomonas</taxon>
    </lineage>
</organism>
<evidence type="ECO:0000256" key="1">
    <source>
        <dbReference type="SAM" id="Phobius"/>
    </source>
</evidence>
<feature type="domain" description="DUF7344" evidence="2">
    <location>
        <begin position="16"/>
        <end position="93"/>
    </location>
</feature>
<dbReference type="Proteomes" id="UP000308037">
    <property type="component" value="Unassembled WGS sequence"/>
</dbReference>
<gene>
    <name evidence="3" type="ORF">DM868_04070</name>
</gene>
<keyword evidence="1" id="KW-0812">Transmembrane</keyword>
<proteinExistence type="predicted"/>
<dbReference type="AlphaFoldDB" id="A0A4U5JGP0"/>
<name>A0A4U5JGP0_9EURY</name>
<dbReference type="EMBL" id="QKNX01000001">
    <property type="protein sequence ID" value="TKR28414.1"/>
    <property type="molecule type" value="Genomic_DNA"/>
</dbReference>
<keyword evidence="1" id="KW-1133">Transmembrane helix</keyword>
<keyword evidence="1" id="KW-0472">Membrane</keyword>
<dbReference type="Pfam" id="PF24035">
    <property type="entry name" value="DUF7344"/>
    <property type="match status" value="1"/>
</dbReference>
<accession>A0A4U5JGP0</accession>
<dbReference type="OrthoDB" id="331021at2157"/>
<sequence length="180" mass="19695">MGDESATEDLDEATIHDVLRNDRRRLVIEALQQGDGTATVGDLAEVVAAREVGDDPPPKNKRQSVYVSLHQTHLPKLNSLDIVAYNSDCGHVRLLDRVREVEVYMEVVPAYGLSWGEFYFGWGLLGILAVVAVRIGVPGASAIDSTALAGVFCLGLMAASAYHVYSQQDRILFQRLLDRG</sequence>
<evidence type="ECO:0000313" key="4">
    <source>
        <dbReference type="Proteomes" id="UP000308037"/>
    </source>
</evidence>
<comment type="caution">
    <text evidence="3">The sequence shown here is derived from an EMBL/GenBank/DDBJ whole genome shotgun (WGS) entry which is preliminary data.</text>
</comment>